<organism evidence="1">
    <name type="scientific">Prymnesium polylepis</name>
    <dbReference type="NCBI Taxonomy" id="72548"/>
    <lineage>
        <taxon>Eukaryota</taxon>
        <taxon>Haptista</taxon>
        <taxon>Haptophyta</taxon>
        <taxon>Prymnesiophyceae</taxon>
        <taxon>Prymnesiales</taxon>
        <taxon>Prymnesiaceae</taxon>
        <taxon>Prymnesium</taxon>
    </lineage>
</organism>
<dbReference type="EMBL" id="HBKO01021800">
    <property type="protein sequence ID" value="CAE2225243.1"/>
    <property type="molecule type" value="Transcribed_RNA"/>
</dbReference>
<dbReference type="AlphaFoldDB" id="A0A7S4MIR3"/>
<reference evidence="1" key="1">
    <citation type="submission" date="2021-01" db="EMBL/GenBank/DDBJ databases">
        <authorList>
            <person name="Corre E."/>
            <person name="Pelletier E."/>
            <person name="Niang G."/>
            <person name="Scheremetjew M."/>
            <person name="Finn R."/>
            <person name="Kale V."/>
            <person name="Holt S."/>
            <person name="Cochrane G."/>
            <person name="Meng A."/>
            <person name="Brown T."/>
            <person name="Cohen L."/>
        </authorList>
    </citation>
    <scope>NUCLEOTIDE SEQUENCE</scope>
    <source>
        <strain evidence="1">UIO037</strain>
    </source>
</reference>
<sequence>MSSIFAEQGANQFGIMATTRFIGSLTVNFPRFRIEEKIYLALVDAYGIGFKTPMGGWESIAWMDFCEDVDKAVDTTEGQVATRLAHSRSASLTFENLQKAPEDLVDL</sequence>
<proteinExistence type="predicted"/>
<evidence type="ECO:0000313" key="1">
    <source>
        <dbReference type="EMBL" id="CAE2225243.1"/>
    </source>
</evidence>
<protein>
    <submittedName>
        <fullName evidence="1">Uncharacterized protein</fullName>
    </submittedName>
</protein>
<accession>A0A7S4MIR3</accession>
<gene>
    <name evidence="1" type="ORF">CPOL0286_LOCUS9845</name>
</gene>
<name>A0A7S4MIR3_9EUKA</name>